<comment type="caution">
    <text evidence="1">The sequence shown here is derived from an EMBL/GenBank/DDBJ whole genome shotgun (WGS) entry which is preliminary data.</text>
</comment>
<evidence type="ECO:0000313" key="1">
    <source>
        <dbReference type="EMBL" id="KAK4300961.1"/>
    </source>
</evidence>
<sequence>MIKMRNLEVTEEVLVTGVAGVTGHQTLDTKTPASKERHDGQGRCVKPAFAFTQTNVCGERLREMRGEESSVVVVVVVLVAMDFFAL</sequence>
<protein>
    <submittedName>
        <fullName evidence="1">Uncharacterized protein</fullName>
    </submittedName>
</protein>
<reference evidence="1" key="1">
    <citation type="submission" date="2023-11" db="EMBL/GenBank/DDBJ databases">
        <title>Genome assemblies of two species of porcelain crab, Petrolisthes cinctipes and Petrolisthes manimaculis (Anomura: Porcellanidae).</title>
        <authorList>
            <person name="Angst P."/>
        </authorList>
    </citation>
    <scope>NUCLEOTIDE SEQUENCE</scope>
    <source>
        <strain evidence="1">PB745_02</strain>
        <tissue evidence="1">Gill</tissue>
    </source>
</reference>
<dbReference type="AlphaFoldDB" id="A0AAE1P4C3"/>
<name>A0AAE1P4C3_9EUCA</name>
<keyword evidence="2" id="KW-1185">Reference proteome</keyword>
<accession>A0AAE1P4C3</accession>
<organism evidence="1 2">
    <name type="scientific">Petrolisthes manimaculis</name>
    <dbReference type="NCBI Taxonomy" id="1843537"/>
    <lineage>
        <taxon>Eukaryota</taxon>
        <taxon>Metazoa</taxon>
        <taxon>Ecdysozoa</taxon>
        <taxon>Arthropoda</taxon>
        <taxon>Crustacea</taxon>
        <taxon>Multicrustacea</taxon>
        <taxon>Malacostraca</taxon>
        <taxon>Eumalacostraca</taxon>
        <taxon>Eucarida</taxon>
        <taxon>Decapoda</taxon>
        <taxon>Pleocyemata</taxon>
        <taxon>Anomura</taxon>
        <taxon>Galatheoidea</taxon>
        <taxon>Porcellanidae</taxon>
        <taxon>Petrolisthes</taxon>
    </lineage>
</organism>
<proteinExistence type="predicted"/>
<evidence type="ECO:0000313" key="2">
    <source>
        <dbReference type="Proteomes" id="UP001292094"/>
    </source>
</evidence>
<dbReference type="Proteomes" id="UP001292094">
    <property type="component" value="Unassembled WGS sequence"/>
</dbReference>
<dbReference type="EMBL" id="JAWZYT010002957">
    <property type="protein sequence ID" value="KAK4300961.1"/>
    <property type="molecule type" value="Genomic_DNA"/>
</dbReference>
<gene>
    <name evidence="1" type="ORF">Pmani_026866</name>
</gene>